<organism evidence="1 2">
    <name type="scientific">Linum tenue</name>
    <dbReference type="NCBI Taxonomy" id="586396"/>
    <lineage>
        <taxon>Eukaryota</taxon>
        <taxon>Viridiplantae</taxon>
        <taxon>Streptophyta</taxon>
        <taxon>Embryophyta</taxon>
        <taxon>Tracheophyta</taxon>
        <taxon>Spermatophyta</taxon>
        <taxon>Magnoliopsida</taxon>
        <taxon>eudicotyledons</taxon>
        <taxon>Gunneridae</taxon>
        <taxon>Pentapetalae</taxon>
        <taxon>rosids</taxon>
        <taxon>fabids</taxon>
        <taxon>Malpighiales</taxon>
        <taxon>Linaceae</taxon>
        <taxon>Linum</taxon>
    </lineage>
</organism>
<gene>
    <name evidence="1" type="ORF">LITE_LOCUS6127</name>
</gene>
<proteinExistence type="predicted"/>
<keyword evidence="2" id="KW-1185">Reference proteome</keyword>
<sequence length="59" mass="6739">MSGSSAAVDHYTRPRQIKVAIMWLNSTHAKIMSSRLYFLILRKVCTSWSMSSNQMTTKS</sequence>
<reference evidence="1" key="1">
    <citation type="submission" date="2022-08" db="EMBL/GenBank/DDBJ databases">
        <authorList>
            <person name="Gutierrez-Valencia J."/>
        </authorList>
    </citation>
    <scope>NUCLEOTIDE SEQUENCE</scope>
</reference>
<protein>
    <submittedName>
        <fullName evidence="1">Uncharacterized protein</fullName>
    </submittedName>
</protein>
<accession>A0AAV0HV76</accession>
<evidence type="ECO:0000313" key="2">
    <source>
        <dbReference type="Proteomes" id="UP001154282"/>
    </source>
</evidence>
<name>A0AAV0HV76_9ROSI</name>
<evidence type="ECO:0000313" key="1">
    <source>
        <dbReference type="EMBL" id="CAI0389192.1"/>
    </source>
</evidence>
<comment type="caution">
    <text evidence="1">The sequence shown here is derived from an EMBL/GenBank/DDBJ whole genome shotgun (WGS) entry which is preliminary data.</text>
</comment>
<dbReference type="AlphaFoldDB" id="A0AAV0HV76"/>
<dbReference type="Proteomes" id="UP001154282">
    <property type="component" value="Unassembled WGS sequence"/>
</dbReference>
<dbReference type="EMBL" id="CAMGYJ010000003">
    <property type="protein sequence ID" value="CAI0389192.1"/>
    <property type="molecule type" value="Genomic_DNA"/>
</dbReference>